<comment type="caution">
    <text evidence="7">The sequence shown here is derived from an EMBL/GenBank/DDBJ whole genome shotgun (WGS) entry which is preliminary data.</text>
</comment>
<dbReference type="PROSITE" id="PS00054">
    <property type="entry name" value="RIBOSOMAL_S11"/>
    <property type="match status" value="1"/>
</dbReference>
<evidence type="ECO:0000256" key="1">
    <source>
        <dbReference type="ARBA" id="ARBA00006194"/>
    </source>
</evidence>
<evidence type="ECO:0000256" key="3">
    <source>
        <dbReference type="ARBA" id="ARBA00023274"/>
    </source>
</evidence>
<dbReference type="GO" id="GO:0019843">
    <property type="term" value="F:rRNA binding"/>
    <property type="evidence" value="ECO:0007669"/>
    <property type="project" value="UniProtKB-UniRule"/>
</dbReference>
<dbReference type="PANTHER" id="PTHR11759">
    <property type="entry name" value="40S RIBOSOMAL PROTEIN S14/30S RIBOSOMAL PROTEIN S11"/>
    <property type="match status" value="1"/>
</dbReference>
<dbReference type="GO" id="GO:0005840">
    <property type="term" value="C:ribosome"/>
    <property type="evidence" value="ECO:0007669"/>
    <property type="project" value="UniProtKB-KW"/>
</dbReference>
<gene>
    <name evidence="5" type="primary">rpsK</name>
    <name evidence="7" type="ORF">COV54_03650</name>
</gene>
<dbReference type="InterPro" id="IPR001971">
    <property type="entry name" value="Ribosomal_uS11"/>
</dbReference>
<dbReference type="InterPro" id="IPR036967">
    <property type="entry name" value="Ribosomal_uS11_sf"/>
</dbReference>
<keyword evidence="5" id="KW-0699">rRNA-binding</keyword>
<name>A0A2H0NAS2_9BACT</name>
<evidence type="ECO:0000313" key="7">
    <source>
        <dbReference type="EMBL" id="PIR05991.1"/>
    </source>
</evidence>
<organism evidence="7 8">
    <name type="scientific">Candidatus Jorgensenbacteria bacterium CG11_big_fil_rev_8_21_14_0_20_38_23</name>
    <dbReference type="NCBI Taxonomy" id="1974594"/>
    <lineage>
        <taxon>Bacteria</taxon>
        <taxon>Candidatus Joergenseniibacteriota</taxon>
    </lineage>
</organism>
<dbReference type="InterPro" id="IPR018102">
    <property type="entry name" value="Ribosomal_uS11_CS"/>
</dbReference>
<dbReference type="GO" id="GO:0003735">
    <property type="term" value="F:structural constituent of ribosome"/>
    <property type="evidence" value="ECO:0007669"/>
    <property type="project" value="InterPro"/>
</dbReference>
<keyword evidence="2 5" id="KW-0689">Ribosomal protein</keyword>
<dbReference type="GO" id="GO:0006412">
    <property type="term" value="P:translation"/>
    <property type="evidence" value="ECO:0007669"/>
    <property type="project" value="UniProtKB-UniRule"/>
</dbReference>
<reference evidence="7 8" key="1">
    <citation type="submission" date="2017-09" db="EMBL/GenBank/DDBJ databases">
        <title>Depth-based differentiation of microbial function through sediment-hosted aquifers and enrichment of novel symbionts in the deep terrestrial subsurface.</title>
        <authorList>
            <person name="Probst A.J."/>
            <person name="Ladd B."/>
            <person name="Jarett J.K."/>
            <person name="Geller-Mcgrath D.E."/>
            <person name="Sieber C.M."/>
            <person name="Emerson J.B."/>
            <person name="Anantharaman K."/>
            <person name="Thomas B.C."/>
            <person name="Malmstrom R."/>
            <person name="Stieglmeier M."/>
            <person name="Klingl A."/>
            <person name="Woyke T."/>
            <person name="Ryan C.M."/>
            <person name="Banfield J.F."/>
        </authorList>
    </citation>
    <scope>NUCLEOTIDE SEQUENCE [LARGE SCALE GENOMIC DNA]</scope>
    <source>
        <strain evidence="7">CG11_big_fil_rev_8_21_14_0_20_38_23</strain>
    </source>
</reference>
<accession>A0A2H0NAS2</accession>
<evidence type="ECO:0000256" key="6">
    <source>
        <dbReference type="RuleBase" id="RU003629"/>
    </source>
</evidence>
<dbReference type="HAMAP" id="MF_01310">
    <property type="entry name" value="Ribosomal_uS11"/>
    <property type="match status" value="1"/>
</dbReference>
<protein>
    <recommendedName>
        <fullName evidence="4 5">Small ribosomal subunit protein uS11</fullName>
    </recommendedName>
</protein>
<sequence length="150" mass="16196">MGKKKVVQKTKEELLKETESIESTLVKKAVQSTKQKIEQGRIYINVSYNNTVITVTDLKGNVIVWMSAGSLGFSGPKKATPFAASKVAETVFEKIQKSGPTSVEVLVKGVGGGRDAAIRALVAKGLNILSLKDITPIPHNGPRPKKVRRV</sequence>
<dbReference type="GO" id="GO:1990904">
    <property type="term" value="C:ribonucleoprotein complex"/>
    <property type="evidence" value="ECO:0007669"/>
    <property type="project" value="UniProtKB-KW"/>
</dbReference>
<proteinExistence type="inferred from homology"/>
<comment type="function">
    <text evidence="5">Located on the platform of the 30S subunit, it bridges several disparate RNA helices of the 16S rRNA. Forms part of the Shine-Dalgarno cleft in the 70S ribosome.</text>
</comment>
<dbReference type="Gene3D" id="3.30.420.80">
    <property type="entry name" value="Ribosomal protein S11"/>
    <property type="match status" value="1"/>
</dbReference>
<evidence type="ECO:0000313" key="8">
    <source>
        <dbReference type="Proteomes" id="UP000228867"/>
    </source>
</evidence>
<dbReference type="AlphaFoldDB" id="A0A2H0NAS2"/>
<evidence type="ECO:0000256" key="2">
    <source>
        <dbReference type="ARBA" id="ARBA00022980"/>
    </source>
</evidence>
<comment type="similarity">
    <text evidence="1 5 6">Belongs to the universal ribosomal protein uS11 family.</text>
</comment>
<comment type="subunit">
    <text evidence="5">Part of the 30S ribosomal subunit. Interacts with proteins S7 and S18. Binds to IF-3.</text>
</comment>
<dbReference type="PIRSF" id="PIRSF002131">
    <property type="entry name" value="Ribosomal_S11"/>
    <property type="match status" value="1"/>
</dbReference>
<dbReference type="SUPFAM" id="SSF53137">
    <property type="entry name" value="Translational machinery components"/>
    <property type="match status" value="1"/>
</dbReference>
<evidence type="ECO:0000256" key="4">
    <source>
        <dbReference type="ARBA" id="ARBA00035160"/>
    </source>
</evidence>
<evidence type="ECO:0000256" key="5">
    <source>
        <dbReference type="HAMAP-Rule" id="MF_01310"/>
    </source>
</evidence>
<keyword evidence="5" id="KW-0694">RNA-binding</keyword>
<dbReference type="NCBIfam" id="NF003698">
    <property type="entry name" value="PRK05309.1"/>
    <property type="match status" value="1"/>
</dbReference>
<dbReference type="Proteomes" id="UP000228867">
    <property type="component" value="Unassembled WGS sequence"/>
</dbReference>
<keyword evidence="3 5" id="KW-0687">Ribonucleoprotein</keyword>
<dbReference type="Pfam" id="PF00411">
    <property type="entry name" value="Ribosomal_S11"/>
    <property type="match status" value="1"/>
</dbReference>
<dbReference type="EMBL" id="PCWR01000072">
    <property type="protein sequence ID" value="PIR05991.1"/>
    <property type="molecule type" value="Genomic_DNA"/>
</dbReference>